<dbReference type="InterPro" id="IPR024456">
    <property type="entry name" value="Integrase_catalytic_putative"/>
</dbReference>
<evidence type="ECO:0000256" key="1">
    <source>
        <dbReference type="ARBA" id="ARBA00023172"/>
    </source>
</evidence>
<evidence type="ECO:0000256" key="2">
    <source>
        <dbReference type="SAM" id="MobiDB-lite"/>
    </source>
</evidence>
<evidence type="ECO:0000313" key="4">
    <source>
        <dbReference type="EMBL" id="ALX34843.1"/>
    </source>
</evidence>
<evidence type="ECO:0000259" key="3">
    <source>
        <dbReference type="PROSITE" id="PS51898"/>
    </source>
</evidence>
<organism evidence="4 5">
    <name type="scientific">Pandoraea thiooxydans</name>
    <dbReference type="NCBI Taxonomy" id="445709"/>
    <lineage>
        <taxon>Bacteria</taxon>
        <taxon>Pseudomonadati</taxon>
        <taxon>Pseudomonadota</taxon>
        <taxon>Betaproteobacteria</taxon>
        <taxon>Burkholderiales</taxon>
        <taxon>Burkholderiaceae</taxon>
        <taxon>Pandoraea</taxon>
    </lineage>
</organism>
<dbReference type="EMBL" id="CP011568">
    <property type="protein sequence ID" value="ALX34843.1"/>
    <property type="molecule type" value="Genomic_DNA"/>
</dbReference>
<dbReference type="GO" id="GO:0015074">
    <property type="term" value="P:DNA integration"/>
    <property type="evidence" value="ECO:0007669"/>
    <property type="project" value="InterPro"/>
</dbReference>
<proteinExistence type="predicted"/>
<dbReference type="OrthoDB" id="5394387at2"/>
<dbReference type="SUPFAM" id="SSF56349">
    <property type="entry name" value="DNA breaking-rejoining enzymes"/>
    <property type="match status" value="1"/>
</dbReference>
<name>A0A0U4ELA3_9BURK</name>
<dbReference type="InterPro" id="IPR002104">
    <property type="entry name" value="Integrase_catalytic"/>
</dbReference>
<dbReference type="GO" id="GO:0003677">
    <property type="term" value="F:DNA binding"/>
    <property type="evidence" value="ECO:0007669"/>
    <property type="project" value="InterPro"/>
</dbReference>
<dbReference type="Gene3D" id="1.10.443.10">
    <property type="entry name" value="Intergrase catalytic core"/>
    <property type="match status" value="1"/>
</dbReference>
<sequence>MPLQLKGQAIMDRANQRDVGVGAGKQRGLSQSGLEGDGWRNQLQALIDAHAGVRVNGKVASFRTRDVAATEVFAAFNTLRESLGFKLQSPRNLSEKHIQALVNHWYRNGRAVSTIRQNLSILRKFSGWIGKRGMVKSLPVYLPGVDPKDLRTSAIAERSRSWSENGVNVEAKIAEADALDEKLGLMLRMAVIFGLRRKELVLLKPWKADHGDALMIYANGGPKGGRPRAIPITTELQRATLDFVKARTPKTHHLGWYVTRLGKPTSLEYNVKEYLRWLEQLGITRKVAGVTGHGLRAEYAENEALLRGLIPATLGGSADQMLKEDIAVVQAQVSENMGHSRLAVTNSYYGSFKRLRREKLTSSATIRAKDTSRAEAEEQVHNFADSADGNGSAWSNGDPVRVAASIKNGPLGLLAIDGVQVDQSAQLASNSDEVQFPRLLAEIAATQESLDLSKLAQAMDLTIDEVNSLFERAREAWEAKKQGAARTEADPENWAEQKWKNPA</sequence>
<feature type="domain" description="Tyr recombinase" evidence="3">
    <location>
        <begin position="157"/>
        <end position="365"/>
    </location>
</feature>
<dbReference type="STRING" id="445709.ABW99_20810"/>
<dbReference type="Proteomes" id="UP000036700">
    <property type="component" value="Chromosome"/>
</dbReference>
<dbReference type="Pfam" id="PF12835">
    <property type="entry name" value="Integrase_1"/>
    <property type="match status" value="1"/>
</dbReference>
<dbReference type="KEGG" id="ptx:ABW99_20810"/>
<reference evidence="5" key="1">
    <citation type="submission" date="2015-06" db="EMBL/GenBank/DDBJ databases">
        <authorList>
            <person name="Hoefler B.C."/>
            <person name="Straight P.D."/>
        </authorList>
    </citation>
    <scope>NUCLEOTIDE SEQUENCE [LARGE SCALE GENOMIC DNA]</scope>
    <source>
        <strain evidence="5">DSM 25325</strain>
    </source>
</reference>
<evidence type="ECO:0000313" key="5">
    <source>
        <dbReference type="Proteomes" id="UP000036700"/>
    </source>
</evidence>
<dbReference type="RefSeq" id="WP_052892541.1">
    <property type="nucleotide sequence ID" value="NZ_CP011568.3"/>
</dbReference>
<protein>
    <recommendedName>
        <fullName evidence="3">Tyr recombinase domain-containing protein</fullName>
    </recommendedName>
</protein>
<feature type="region of interest" description="Disordered" evidence="2">
    <location>
        <begin position="479"/>
        <end position="503"/>
    </location>
</feature>
<dbReference type="InterPro" id="IPR013762">
    <property type="entry name" value="Integrase-like_cat_sf"/>
</dbReference>
<keyword evidence="5" id="KW-1185">Reference proteome</keyword>
<feature type="region of interest" description="Disordered" evidence="2">
    <location>
        <begin position="16"/>
        <end position="35"/>
    </location>
</feature>
<keyword evidence="1" id="KW-0233">DNA recombination</keyword>
<accession>A0A0U4ELA3</accession>
<dbReference type="GO" id="GO:0006310">
    <property type="term" value="P:DNA recombination"/>
    <property type="evidence" value="ECO:0007669"/>
    <property type="project" value="UniProtKB-KW"/>
</dbReference>
<dbReference type="PROSITE" id="PS51898">
    <property type="entry name" value="TYR_RECOMBINASE"/>
    <property type="match status" value="1"/>
</dbReference>
<dbReference type="AlphaFoldDB" id="A0A0U4ELA3"/>
<dbReference type="InterPro" id="IPR011010">
    <property type="entry name" value="DNA_brk_join_enz"/>
</dbReference>
<gene>
    <name evidence="4" type="ORF">ABW99_20810</name>
</gene>